<organism evidence="1 2">
    <name type="scientific">Paramecium primaurelia</name>
    <dbReference type="NCBI Taxonomy" id="5886"/>
    <lineage>
        <taxon>Eukaryota</taxon>
        <taxon>Sar</taxon>
        <taxon>Alveolata</taxon>
        <taxon>Ciliophora</taxon>
        <taxon>Intramacronucleata</taxon>
        <taxon>Oligohymenophorea</taxon>
        <taxon>Peniculida</taxon>
        <taxon>Parameciidae</taxon>
        <taxon>Paramecium</taxon>
    </lineage>
</organism>
<evidence type="ECO:0000313" key="2">
    <source>
        <dbReference type="Proteomes" id="UP000688137"/>
    </source>
</evidence>
<comment type="caution">
    <text evidence="1">The sequence shown here is derived from an EMBL/GenBank/DDBJ whole genome shotgun (WGS) entry which is preliminary data.</text>
</comment>
<dbReference type="Proteomes" id="UP000688137">
    <property type="component" value="Unassembled WGS sequence"/>
</dbReference>
<protein>
    <submittedName>
        <fullName evidence="1">Uncharacterized protein</fullName>
    </submittedName>
</protein>
<accession>A0A8S1QCL0</accession>
<evidence type="ECO:0000313" key="1">
    <source>
        <dbReference type="EMBL" id="CAD8113559.1"/>
    </source>
</evidence>
<name>A0A8S1QCL0_PARPR</name>
<gene>
    <name evidence="1" type="ORF">PPRIM_AZ9-3.1.T1550120</name>
</gene>
<dbReference type="EMBL" id="CAJJDM010000160">
    <property type="protein sequence ID" value="CAD8113559.1"/>
    <property type="molecule type" value="Genomic_DNA"/>
</dbReference>
<keyword evidence="2" id="KW-1185">Reference proteome</keyword>
<sequence>MLISSRLKEVYDQDKKYHFYLTSQSGNLITFTDQAQPLKISVSVILSCPTTKIYKSAIRLSTSHILILTVFISYVCKKSTIIEACNSMQICPTQYSIYVKQQKLSLKGLAKESAQQNLLILAVEMIAPFFSEATSQQFPLKLDLLSQFLVHYANCLLIYKLHINIIKYAFIFLISQYCKL</sequence>
<dbReference type="AlphaFoldDB" id="A0A8S1QCL0"/>
<proteinExistence type="predicted"/>
<reference evidence="1" key="1">
    <citation type="submission" date="2021-01" db="EMBL/GenBank/DDBJ databases">
        <authorList>
            <consortium name="Genoscope - CEA"/>
            <person name="William W."/>
        </authorList>
    </citation>
    <scope>NUCLEOTIDE SEQUENCE</scope>
</reference>